<sequence length="236" mass="25467">MTDFVLIPGAWSGAWVWDPVADALRERGHRAHSVTLTGLEPDAEEPSRVGLDDHVKDGLAMLSGLDDVILVAHDYGGMVAGLVADHVPEQVTHSIYIEGFVPRDGLSTLDGLPDNQLAAERALIEAAGGLWPAPDHELLSDVPDLSDRDARRLAERLVPHPGRTLIEPVTVKHPIGPATYVVCDLDHTHGLLCPAIQALRSEPGWTFRTLDAGYWPMVSVPGQLAALLDEIAFEIA</sequence>
<organism evidence="2 3">
    <name type="scientific">Nonomuraea salmonea</name>
    <dbReference type="NCBI Taxonomy" id="46181"/>
    <lineage>
        <taxon>Bacteria</taxon>
        <taxon>Bacillati</taxon>
        <taxon>Actinomycetota</taxon>
        <taxon>Actinomycetes</taxon>
        <taxon>Streptosporangiales</taxon>
        <taxon>Streptosporangiaceae</taxon>
        <taxon>Nonomuraea</taxon>
    </lineage>
</organism>
<dbReference type="SUPFAM" id="SSF53474">
    <property type="entry name" value="alpha/beta-Hydrolases"/>
    <property type="match status" value="1"/>
</dbReference>
<comment type="caution">
    <text evidence="2">The sequence shown here is derived from an EMBL/GenBank/DDBJ whole genome shotgun (WGS) entry which is preliminary data.</text>
</comment>
<feature type="domain" description="AB hydrolase-1" evidence="1">
    <location>
        <begin position="4"/>
        <end position="226"/>
    </location>
</feature>
<dbReference type="InterPro" id="IPR029058">
    <property type="entry name" value="AB_hydrolase_fold"/>
</dbReference>
<keyword evidence="3" id="KW-1185">Reference proteome</keyword>
<dbReference type="InterPro" id="IPR000073">
    <property type="entry name" value="AB_hydrolase_1"/>
</dbReference>
<dbReference type="PANTHER" id="PTHR37017">
    <property type="entry name" value="AB HYDROLASE-1 DOMAIN-CONTAINING PROTEIN-RELATED"/>
    <property type="match status" value="1"/>
</dbReference>
<evidence type="ECO:0000259" key="1">
    <source>
        <dbReference type="Pfam" id="PF12697"/>
    </source>
</evidence>
<protein>
    <submittedName>
        <fullName evidence="2">Alpha/beta hydrolase family protein</fullName>
    </submittedName>
</protein>
<dbReference type="GO" id="GO:0016787">
    <property type="term" value="F:hydrolase activity"/>
    <property type="evidence" value="ECO:0007669"/>
    <property type="project" value="UniProtKB-KW"/>
</dbReference>
<dbReference type="InterPro" id="IPR052897">
    <property type="entry name" value="Sec-Metab_Biosynth_Hydrolase"/>
</dbReference>
<dbReference type="Gene3D" id="3.40.50.1820">
    <property type="entry name" value="alpha/beta hydrolase"/>
    <property type="match status" value="1"/>
</dbReference>
<evidence type="ECO:0000313" key="3">
    <source>
        <dbReference type="Proteomes" id="UP001589568"/>
    </source>
</evidence>
<dbReference type="Pfam" id="PF12697">
    <property type="entry name" value="Abhydrolase_6"/>
    <property type="match status" value="1"/>
</dbReference>
<reference evidence="2 3" key="1">
    <citation type="submission" date="2024-09" db="EMBL/GenBank/DDBJ databases">
        <authorList>
            <person name="Sun Q."/>
            <person name="Mori K."/>
        </authorList>
    </citation>
    <scope>NUCLEOTIDE SEQUENCE [LARGE SCALE GENOMIC DNA]</scope>
    <source>
        <strain evidence="2 3">JCM 3324</strain>
    </source>
</reference>
<accession>A0ABV5P390</accession>
<evidence type="ECO:0000313" key="2">
    <source>
        <dbReference type="EMBL" id="MFB9476611.1"/>
    </source>
</evidence>
<dbReference type="PANTHER" id="PTHR37017:SF11">
    <property type="entry name" value="ESTERASE_LIPASE_THIOESTERASE DOMAIN-CONTAINING PROTEIN"/>
    <property type="match status" value="1"/>
</dbReference>
<proteinExistence type="predicted"/>
<gene>
    <name evidence="2" type="ORF">ACFFR3_44580</name>
</gene>
<keyword evidence="2" id="KW-0378">Hydrolase</keyword>
<name>A0ABV5P390_9ACTN</name>
<dbReference type="Proteomes" id="UP001589568">
    <property type="component" value="Unassembled WGS sequence"/>
</dbReference>
<dbReference type="EMBL" id="JBHMCF010000052">
    <property type="protein sequence ID" value="MFB9476611.1"/>
    <property type="molecule type" value="Genomic_DNA"/>
</dbReference>
<dbReference type="RefSeq" id="WP_364382612.1">
    <property type="nucleotide sequence ID" value="NZ_JBHMCF010000052.1"/>
</dbReference>